<feature type="active site" description="Nucleophile" evidence="1">
    <location>
        <position position="11"/>
    </location>
</feature>
<evidence type="ECO:0000256" key="1">
    <source>
        <dbReference type="PIRSR" id="PIRSR037031-50"/>
    </source>
</evidence>
<dbReference type="Gene3D" id="3.40.30.10">
    <property type="entry name" value="Glutaredoxin"/>
    <property type="match status" value="1"/>
</dbReference>
<dbReference type="InterPro" id="IPR036249">
    <property type="entry name" value="Thioredoxin-like_sf"/>
</dbReference>
<gene>
    <name evidence="4" type="ORF">ONT16_16215</name>
</gene>
<keyword evidence="2" id="KW-0676">Redox-active center</keyword>
<feature type="domain" description="Thioredoxin-like fold" evidence="3">
    <location>
        <begin position="3"/>
        <end position="76"/>
    </location>
</feature>
<dbReference type="PIRSF" id="PIRSF037031">
    <property type="entry name" value="Redox_disulphide_2"/>
    <property type="match status" value="1"/>
</dbReference>
<accession>A0AAP3BER7</accession>
<dbReference type="PANTHER" id="PTHR36450">
    <property type="entry name" value="THIOREDOXIN"/>
    <property type="match status" value="1"/>
</dbReference>
<dbReference type="PANTHER" id="PTHR36450:SF1">
    <property type="entry name" value="THIOREDOXIN"/>
    <property type="match status" value="1"/>
</dbReference>
<name>A0AAP3BER7_9BACT</name>
<evidence type="ECO:0000313" key="5">
    <source>
        <dbReference type="Proteomes" id="UP001209344"/>
    </source>
</evidence>
<feature type="active site" description="Nucleophile" evidence="1">
    <location>
        <position position="14"/>
    </location>
</feature>
<reference evidence="4" key="1">
    <citation type="submission" date="2022-11" db="EMBL/GenBank/DDBJ databases">
        <title>Genomic repertoires linked with pathogenic potency of arthritogenic Prevotella copri isolated from the gut of rheumatoid arthritis patients.</title>
        <authorList>
            <person name="Nii T."/>
            <person name="Maeda Y."/>
            <person name="Motooka D."/>
            <person name="Naito M."/>
            <person name="Matsumoto Y."/>
            <person name="Ogawa T."/>
            <person name="Oguro-Igashira E."/>
            <person name="Kishikawa T."/>
            <person name="Yamashita M."/>
            <person name="Koizumi S."/>
            <person name="Kurakawa T."/>
            <person name="Okumura R."/>
            <person name="Kayama H."/>
            <person name="Murakami M."/>
            <person name="Sakaguchi T."/>
            <person name="Das B."/>
            <person name="Nakamura S."/>
            <person name="Okada Y."/>
            <person name="Kumanogoh A."/>
            <person name="Takeda K."/>
        </authorList>
    </citation>
    <scope>NUCLEOTIDE SEQUENCE</scope>
    <source>
        <strain evidence="4">F3-75</strain>
    </source>
</reference>
<dbReference type="Pfam" id="PF13192">
    <property type="entry name" value="Thioredoxin_3"/>
    <property type="match status" value="1"/>
</dbReference>
<dbReference type="RefSeq" id="WP_233544454.1">
    <property type="nucleotide sequence ID" value="NZ_JAPDVK010000005.1"/>
</dbReference>
<proteinExistence type="predicted"/>
<dbReference type="SUPFAM" id="SSF52833">
    <property type="entry name" value="Thioredoxin-like"/>
    <property type="match status" value="1"/>
</dbReference>
<protein>
    <submittedName>
        <fullName evidence="4">Thioredoxin family protein</fullName>
    </submittedName>
</protein>
<dbReference type="InterPro" id="IPR012336">
    <property type="entry name" value="Thioredoxin-like_fold"/>
</dbReference>
<dbReference type="AlphaFoldDB" id="A0AAP3BER7"/>
<feature type="disulfide bond" description="Redox-active" evidence="2">
    <location>
        <begin position="11"/>
        <end position="14"/>
    </location>
</feature>
<dbReference type="InterPro" id="IPR005243">
    <property type="entry name" value="THIRX-like_proc"/>
</dbReference>
<sequence length="78" mass="8437">MKEIKVLGPGCAKCKSTYAVVEKVVKNSGLDITVTKVDDIGEIMRYNIMSTPAIVINETVVMKGKVPSEAEVRNLLGL</sequence>
<evidence type="ECO:0000256" key="2">
    <source>
        <dbReference type="PIRSR" id="PIRSR037031-51"/>
    </source>
</evidence>
<organism evidence="4 5">
    <name type="scientific">Segatella copri</name>
    <dbReference type="NCBI Taxonomy" id="165179"/>
    <lineage>
        <taxon>Bacteria</taxon>
        <taxon>Pseudomonadati</taxon>
        <taxon>Bacteroidota</taxon>
        <taxon>Bacteroidia</taxon>
        <taxon>Bacteroidales</taxon>
        <taxon>Prevotellaceae</taxon>
        <taxon>Segatella</taxon>
    </lineage>
</organism>
<dbReference type="EMBL" id="JAPDVK010000005">
    <property type="protein sequence ID" value="MCW4129755.1"/>
    <property type="molecule type" value="Genomic_DNA"/>
</dbReference>
<evidence type="ECO:0000313" key="4">
    <source>
        <dbReference type="EMBL" id="MCW4129755.1"/>
    </source>
</evidence>
<dbReference type="NCBIfam" id="TIGR00412">
    <property type="entry name" value="redox_disulf_2"/>
    <property type="match status" value="1"/>
</dbReference>
<evidence type="ECO:0000259" key="3">
    <source>
        <dbReference type="Pfam" id="PF13192"/>
    </source>
</evidence>
<dbReference type="Proteomes" id="UP001209344">
    <property type="component" value="Unassembled WGS sequence"/>
</dbReference>
<comment type="caution">
    <text evidence="4">The sequence shown here is derived from an EMBL/GenBank/DDBJ whole genome shotgun (WGS) entry which is preliminary data.</text>
</comment>
<keyword evidence="2" id="KW-1015">Disulfide bond</keyword>